<protein>
    <submittedName>
        <fullName evidence="1">Uncharacterized protein</fullName>
    </submittedName>
</protein>
<proteinExistence type="predicted"/>
<dbReference type="AlphaFoldDB" id="A0AAU9K545"/>
<reference evidence="1" key="1">
    <citation type="submission" date="2021-09" db="EMBL/GenBank/DDBJ databases">
        <authorList>
            <consortium name="AG Swart"/>
            <person name="Singh M."/>
            <person name="Singh A."/>
            <person name="Seah K."/>
            <person name="Emmerich C."/>
        </authorList>
    </citation>
    <scope>NUCLEOTIDE SEQUENCE</scope>
    <source>
        <strain evidence="1">ATCC30299</strain>
    </source>
</reference>
<dbReference type="EMBL" id="CAJZBQ010000057">
    <property type="protein sequence ID" value="CAG9333619.1"/>
    <property type="molecule type" value="Genomic_DNA"/>
</dbReference>
<gene>
    <name evidence="1" type="ORF">BSTOLATCC_MIC59436</name>
</gene>
<dbReference type="Proteomes" id="UP001162131">
    <property type="component" value="Unassembled WGS sequence"/>
</dbReference>
<sequence>MGCGGSKKKTKINIEMEVCNLVDIDNMFSAAAEPLATLDKVSHKLNKHIRKLKKAAGCHIIKDATFKDALDSMLYCYSASTDGDFSKINLEIVPEKPYVNIERHGLKPEHHHIADAWNDMLEAIEESVAKAAELPGQLKEFFEKIPDFPSQAKSALENANMIDKARGIKCCATNVSRLTAASKILTEFTKTIAEVTQALASFASKCTSEERAKIEKIGKDAHKDHVYVPKDIIRKFWPDPTKIDLTLDKPPKPKKK</sequence>
<name>A0AAU9K545_9CILI</name>
<keyword evidence="2" id="KW-1185">Reference proteome</keyword>
<accession>A0AAU9K545</accession>
<comment type="caution">
    <text evidence="1">The sequence shown here is derived from an EMBL/GenBank/DDBJ whole genome shotgun (WGS) entry which is preliminary data.</text>
</comment>
<evidence type="ECO:0000313" key="2">
    <source>
        <dbReference type="Proteomes" id="UP001162131"/>
    </source>
</evidence>
<evidence type="ECO:0000313" key="1">
    <source>
        <dbReference type="EMBL" id="CAG9333619.1"/>
    </source>
</evidence>
<organism evidence="1 2">
    <name type="scientific">Blepharisma stoltei</name>
    <dbReference type="NCBI Taxonomy" id="1481888"/>
    <lineage>
        <taxon>Eukaryota</taxon>
        <taxon>Sar</taxon>
        <taxon>Alveolata</taxon>
        <taxon>Ciliophora</taxon>
        <taxon>Postciliodesmatophora</taxon>
        <taxon>Heterotrichea</taxon>
        <taxon>Heterotrichida</taxon>
        <taxon>Blepharismidae</taxon>
        <taxon>Blepharisma</taxon>
    </lineage>
</organism>